<proteinExistence type="predicted"/>
<name>A0A317XMJ4_9BASI</name>
<evidence type="ECO:0000256" key="1">
    <source>
        <dbReference type="SAM" id="MobiDB-lite"/>
    </source>
</evidence>
<sequence length="167" mass="19015">MSGLATTWSRSTKQAACCRSCGERRMAELAWARRLRSRARRVLGAEAEAEAEEDDEEAKPVRLLPAWPDAVEAELELEEVEEEEEAETRFWGSGTRACRVRPVMTLFCLCTFYAGISEGQEGDEAGAARRKNRRRMEEGEKKTEQEPVVWWSEDDDDQVGRGSIARW</sequence>
<evidence type="ECO:0000313" key="3">
    <source>
        <dbReference type="Proteomes" id="UP000246740"/>
    </source>
</evidence>
<feature type="region of interest" description="Disordered" evidence="1">
    <location>
        <begin position="121"/>
        <end position="167"/>
    </location>
</feature>
<dbReference type="InParanoid" id="A0A317XMJ4"/>
<accession>A0A317XMJ4</accession>
<feature type="compositionally biased region" description="Basic and acidic residues" evidence="1">
    <location>
        <begin position="135"/>
        <end position="145"/>
    </location>
</feature>
<evidence type="ECO:0000313" key="2">
    <source>
        <dbReference type="EMBL" id="PWY99553.1"/>
    </source>
</evidence>
<dbReference type="EMBL" id="KZ819195">
    <property type="protein sequence ID" value="PWY99553.1"/>
    <property type="molecule type" value="Genomic_DNA"/>
</dbReference>
<protein>
    <submittedName>
        <fullName evidence="2">Uncharacterized protein</fullName>
    </submittedName>
</protein>
<gene>
    <name evidence="2" type="ORF">BCV70DRAFT_120467</name>
</gene>
<organism evidence="2 3">
    <name type="scientific">Testicularia cyperi</name>
    <dbReference type="NCBI Taxonomy" id="1882483"/>
    <lineage>
        <taxon>Eukaryota</taxon>
        <taxon>Fungi</taxon>
        <taxon>Dikarya</taxon>
        <taxon>Basidiomycota</taxon>
        <taxon>Ustilaginomycotina</taxon>
        <taxon>Ustilaginomycetes</taxon>
        <taxon>Ustilaginales</taxon>
        <taxon>Anthracoideaceae</taxon>
        <taxon>Testicularia</taxon>
    </lineage>
</organism>
<reference evidence="2 3" key="1">
    <citation type="journal article" date="2018" name="Mol. Biol. Evol.">
        <title>Broad Genomic Sampling Reveals a Smut Pathogenic Ancestry of the Fungal Clade Ustilaginomycotina.</title>
        <authorList>
            <person name="Kijpornyongpan T."/>
            <person name="Mondo S.J."/>
            <person name="Barry K."/>
            <person name="Sandor L."/>
            <person name="Lee J."/>
            <person name="Lipzen A."/>
            <person name="Pangilinan J."/>
            <person name="LaButti K."/>
            <person name="Hainaut M."/>
            <person name="Henrissat B."/>
            <person name="Grigoriev I.V."/>
            <person name="Spatafora J.W."/>
            <person name="Aime M.C."/>
        </authorList>
    </citation>
    <scope>NUCLEOTIDE SEQUENCE [LARGE SCALE GENOMIC DNA]</scope>
    <source>
        <strain evidence="2 3">MCA 3645</strain>
    </source>
</reference>
<dbReference type="Proteomes" id="UP000246740">
    <property type="component" value="Unassembled WGS sequence"/>
</dbReference>
<keyword evidence="3" id="KW-1185">Reference proteome</keyword>
<dbReference type="AlphaFoldDB" id="A0A317XMJ4"/>